<keyword evidence="2" id="KW-1185">Reference proteome</keyword>
<evidence type="ECO:0000313" key="1">
    <source>
        <dbReference type="EMBL" id="ORZ27106.1"/>
    </source>
</evidence>
<dbReference type="RefSeq" id="XP_021884853.1">
    <property type="nucleotide sequence ID" value="XM_022019773.1"/>
</dbReference>
<sequence length="163" mass="18576">MVKSIRKKMTSLSSILFSLPLFVFVSVFSPFSSFLPPQASHPFLALTLHRKEVPSLSSSALFLHTSIHSFQLFIHHSFNSLTSASNNNNTNTYFLIHSSTCNRNLCKQPPYTFQGFLEDLGWEYYSLPSIIPVDPFFYANMRHCKPFIPEPTAWHASMLLLLA</sequence>
<gene>
    <name evidence="1" type="ORF">BCR41DRAFT_183588</name>
</gene>
<protein>
    <submittedName>
        <fullName evidence="1">Uncharacterized protein</fullName>
    </submittedName>
</protein>
<dbReference type="AlphaFoldDB" id="A0A1Y2GXV0"/>
<accession>A0A1Y2GXV0</accession>
<name>A0A1Y2GXV0_9FUNG</name>
<dbReference type="Proteomes" id="UP000193648">
    <property type="component" value="Unassembled WGS sequence"/>
</dbReference>
<comment type="caution">
    <text evidence="1">The sequence shown here is derived from an EMBL/GenBank/DDBJ whole genome shotgun (WGS) entry which is preliminary data.</text>
</comment>
<dbReference type="EMBL" id="MCFF01000005">
    <property type="protein sequence ID" value="ORZ27106.1"/>
    <property type="molecule type" value="Genomic_DNA"/>
</dbReference>
<dbReference type="InParanoid" id="A0A1Y2GXV0"/>
<evidence type="ECO:0000313" key="2">
    <source>
        <dbReference type="Proteomes" id="UP000193648"/>
    </source>
</evidence>
<proteinExistence type="predicted"/>
<dbReference type="GeneID" id="33561618"/>
<reference evidence="1 2" key="1">
    <citation type="submission" date="2016-07" db="EMBL/GenBank/DDBJ databases">
        <title>Pervasive Adenine N6-methylation of Active Genes in Fungi.</title>
        <authorList>
            <consortium name="DOE Joint Genome Institute"/>
            <person name="Mondo S.J."/>
            <person name="Dannebaum R.O."/>
            <person name="Kuo R.C."/>
            <person name="Labutti K."/>
            <person name="Haridas S."/>
            <person name="Kuo A."/>
            <person name="Salamov A."/>
            <person name="Ahrendt S.R."/>
            <person name="Lipzen A."/>
            <person name="Sullivan W."/>
            <person name="Andreopoulos W.B."/>
            <person name="Clum A."/>
            <person name="Lindquist E."/>
            <person name="Daum C."/>
            <person name="Ramamoorthy G.K."/>
            <person name="Gryganskyi A."/>
            <person name="Culley D."/>
            <person name="Magnuson J.K."/>
            <person name="James T.Y."/>
            <person name="O'Malley M.A."/>
            <person name="Stajich J.E."/>
            <person name="Spatafora J.W."/>
            <person name="Visel A."/>
            <person name="Grigoriev I.V."/>
        </authorList>
    </citation>
    <scope>NUCLEOTIDE SEQUENCE [LARGE SCALE GENOMIC DNA]</scope>
    <source>
        <strain evidence="1 2">NRRL 3116</strain>
    </source>
</reference>
<organism evidence="1 2">
    <name type="scientific">Lobosporangium transversale</name>
    <dbReference type="NCBI Taxonomy" id="64571"/>
    <lineage>
        <taxon>Eukaryota</taxon>
        <taxon>Fungi</taxon>
        <taxon>Fungi incertae sedis</taxon>
        <taxon>Mucoromycota</taxon>
        <taxon>Mortierellomycotina</taxon>
        <taxon>Mortierellomycetes</taxon>
        <taxon>Mortierellales</taxon>
        <taxon>Mortierellaceae</taxon>
        <taxon>Lobosporangium</taxon>
    </lineage>
</organism>